<name>A0A146K113_9EUKA</name>
<sequence length="684" mass="79235">RGCENQIFNICISYFYHVLMLKVDQPTSNMELSVQNFKSKQQIKKFQMIVEFLDRESNIILKQQFDSDVNSQLVQPTFQINLASHDRIVLANLVFQLTGEKVYQYQAQFYNLRDVQKISFENVEFDVSFSPLPANFTVNVAKVIKSDLDLLLPLSDSNFFTVSHVLSGFKQLSQSSFSGVLSSSANAPTYQIVLTLFGFQFQKQVVLYQNDFEAGIQTVKLKPVQISPLAVLFQDLTILQKTQNQTKIQEFLSKNEDSLQKILNLTPEDKEYQKLLAQMQKLAKKLKKPFQEEVYDQISAQIGQKTRECAVMSTSFNSFSVKKNHFRPLLKAPQGKFVTYSFEKCAINSKKVISFQFSKENEFPAQEIEFCDKKLIICIYDADKLEKEVEIDIQKIKKMKKYEENGVQIEFQFDEEEEKQQTSQLVKDQSIYLQQSTNLTQKPQVTQKQIVPKKDPVEERNTLINVLMTQQLEVQLNAEKLQNLHFTNTNLTQEQLNMLSKHLKQNVYSNQDLLYTLMNLDKSDLVDHLVKLLLLLKQQQDEQRSVQQQQATRVTMTLIEQQKLIKAFQYEIQILQRKQLGLRAPMYESFDADRFDSPSVSQRIASSYVAHQPKGYNKQAKQKQQNQKQAQKLGKAKAKDQKNMSQSFNESMLTDIRKPPQAAVDKLTKGDQNDMTKYILDALE</sequence>
<dbReference type="AlphaFoldDB" id="A0A146K113"/>
<organism evidence="2">
    <name type="scientific">Trepomonas sp. PC1</name>
    <dbReference type="NCBI Taxonomy" id="1076344"/>
    <lineage>
        <taxon>Eukaryota</taxon>
        <taxon>Metamonada</taxon>
        <taxon>Diplomonadida</taxon>
        <taxon>Hexamitidae</taxon>
        <taxon>Hexamitinae</taxon>
        <taxon>Trepomonas</taxon>
    </lineage>
</organism>
<dbReference type="EMBL" id="GDID01006438">
    <property type="protein sequence ID" value="JAP90168.1"/>
    <property type="molecule type" value="Transcribed_RNA"/>
</dbReference>
<feature type="non-terminal residue" evidence="2">
    <location>
        <position position="1"/>
    </location>
</feature>
<feature type="region of interest" description="Disordered" evidence="1">
    <location>
        <begin position="612"/>
        <end position="670"/>
    </location>
</feature>
<proteinExistence type="predicted"/>
<protein>
    <submittedName>
        <fullName evidence="2">Uncharacterized protein</fullName>
    </submittedName>
</protein>
<evidence type="ECO:0000256" key="1">
    <source>
        <dbReference type="SAM" id="MobiDB-lite"/>
    </source>
</evidence>
<accession>A0A146K113</accession>
<gene>
    <name evidence="2" type="ORF">TPC1_30337</name>
</gene>
<feature type="compositionally biased region" description="Polar residues" evidence="1">
    <location>
        <begin position="643"/>
        <end position="652"/>
    </location>
</feature>
<evidence type="ECO:0000313" key="2">
    <source>
        <dbReference type="EMBL" id="JAP90168.1"/>
    </source>
</evidence>
<reference evidence="2" key="1">
    <citation type="submission" date="2015-07" db="EMBL/GenBank/DDBJ databases">
        <title>Adaptation to a free-living lifestyle via gene acquisitions in the diplomonad Trepomonas sp. PC1.</title>
        <authorList>
            <person name="Xu F."/>
            <person name="Jerlstrom-Hultqvist J."/>
            <person name="Kolisko M."/>
            <person name="Simpson A.G.B."/>
            <person name="Roger A.J."/>
            <person name="Svard S.G."/>
            <person name="Andersson J.O."/>
        </authorList>
    </citation>
    <scope>NUCLEOTIDE SEQUENCE</scope>
    <source>
        <strain evidence="2">PC1</strain>
    </source>
</reference>
<feature type="compositionally biased region" description="Low complexity" evidence="1">
    <location>
        <begin position="618"/>
        <end position="633"/>
    </location>
</feature>